<feature type="compositionally biased region" description="Polar residues" evidence="1">
    <location>
        <begin position="138"/>
        <end position="147"/>
    </location>
</feature>
<organism evidence="2 3">
    <name type="scientific">Fusarium mundagurra</name>
    <dbReference type="NCBI Taxonomy" id="1567541"/>
    <lineage>
        <taxon>Eukaryota</taxon>
        <taxon>Fungi</taxon>
        <taxon>Dikarya</taxon>
        <taxon>Ascomycota</taxon>
        <taxon>Pezizomycotina</taxon>
        <taxon>Sordariomycetes</taxon>
        <taxon>Hypocreomycetidae</taxon>
        <taxon>Hypocreales</taxon>
        <taxon>Nectriaceae</taxon>
        <taxon>Fusarium</taxon>
        <taxon>Fusarium fujikuroi species complex</taxon>
    </lineage>
</organism>
<feature type="compositionally biased region" description="Basic and acidic residues" evidence="1">
    <location>
        <begin position="391"/>
        <end position="406"/>
    </location>
</feature>
<feature type="compositionally biased region" description="Basic and acidic residues" evidence="1">
    <location>
        <begin position="188"/>
        <end position="197"/>
    </location>
</feature>
<dbReference type="Proteomes" id="UP000544331">
    <property type="component" value="Unassembled WGS sequence"/>
</dbReference>
<dbReference type="EMBL" id="JAAOAN010000509">
    <property type="protein sequence ID" value="KAF5704656.1"/>
    <property type="molecule type" value="Genomic_DNA"/>
</dbReference>
<keyword evidence="3" id="KW-1185">Reference proteome</keyword>
<gene>
    <name evidence="2" type="ORF">FMUND_12384</name>
</gene>
<accession>A0A8H5Y3U9</accession>
<feature type="region of interest" description="Disordered" evidence="1">
    <location>
        <begin position="135"/>
        <end position="154"/>
    </location>
</feature>
<feature type="compositionally biased region" description="Polar residues" evidence="1">
    <location>
        <begin position="211"/>
        <end position="220"/>
    </location>
</feature>
<evidence type="ECO:0000256" key="1">
    <source>
        <dbReference type="SAM" id="MobiDB-lite"/>
    </source>
</evidence>
<evidence type="ECO:0000313" key="2">
    <source>
        <dbReference type="EMBL" id="KAF5704656.1"/>
    </source>
</evidence>
<dbReference type="AlphaFoldDB" id="A0A8H5Y3U9"/>
<protein>
    <submittedName>
        <fullName evidence="2">Uncharacterized protein</fullName>
    </submittedName>
</protein>
<sequence>MIFMRSLKTRPALREWFGSAFHVEALTPYLNLILRQDHIQGAAALTIASQSELVTVCSPLNERKRLGKYDFSTKDNIEAYLLVKAEEATAQDVRATPEAGAVTTDNDAVTTDDNIVITGTARVTTEGTQTLAEESMTTKEQTTASDTTYKKGEDAKAPISERMYANFLPEHDLVAGLFFAQEAESGRCDKSLQKPTKESAQIAELPAVKQAQETTMTDIKTNNEAKDGVLTDPASENEADSDIPTKYVPAEVQEDQQAKREALEAPSADTKEKDAEKTQPPEGEQKPGEAEETRLAQKAKEEEVMRQEGLRRDPPLFPNGWLKQSKYSFDEIQVFDYVESPEMRLLRRDAIISTMPEIIERDSGLRVVLVNFSFRAVELKEEEGRLVRAEEMRKDKERQNEEKRAEAAPGAAAVVDAETEGNAEGAHDFRCPCGVDVVNWVLGFFMLVFNRAIGLARFRNLGSGTDPTDALSIIAETGDDDDATLTVDLELRKATRTAKAIAAAEELSSIDDYEPAESEAWTTLPSQGVSDLEHTKGSNAGPDVEAVAAAASVDDPALDTRELTQEVLDNGLKPEKHDIAINRWGASIKRPGADKDAEG</sequence>
<proteinExistence type="predicted"/>
<name>A0A8H5Y3U9_9HYPO</name>
<evidence type="ECO:0000313" key="3">
    <source>
        <dbReference type="Proteomes" id="UP000544331"/>
    </source>
</evidence>
<dbReference type="OrthoDB" id="5084546at2759"/>
<feature type="compositionally biased region" description="Basic and acidic residues" evidence="1">
    <location>
        <begin position="256"/>
        <end position="314"/>
    </location>
</feature>
<reference evidence="2 3" key="1">
    <citation type="submission" date="2020-05" db="EMBL/GenBank/DDBJ databases">
        <title>Identification and distribution of gene clusters putatively required for synthesis of sphingolipid metabolism inhibitors in phylogenetically diverse species of the filamentous fungus Fusarium.</title>
        <authorList>
            <person name="Kim H.-S."/>
            <person name="Busman M."/>
            <person name="Brown D.W."/>
            <person name="Divon H."/>
            <person name="Uhlig S."/>
            <person name="Proctor R.H."/>
        </authorList>
    </citation>
    <scope>NUCLEOTIDE SEQUENCE [LARGE SCALE GENOMIC DNA]</scope>
    <source>
        <strain evidence="2 3">NRRL 66235</strain>
    </source>
</reference>
<feature type="region of interest" description="Disordered" evidence="1">
    <location>
        <begin position="188"/>
        <end position="314"/>
    </location>
</feature>
<comment type="caution">
    <text evidence="2">The sequence shown here is derived from an EMBL/GenBank/DDBJ whole genome shotgun (WGS) entry which is preliminary data.</text>
</comment>
<feature type="region of interest" description="Disordered" evidence="1">
    <location>
        <begin position="391"/>
        <end position="412"/>
    </location>
</feature>